<evidence type="ECO:0000313" key="3">
    <source>
        <dbReference type="Proteomes" id="UP001501757"/>
    </source>
</evidence>
<name>A0ABP3HEZ4_9ALTE</name>
<keyword evidence="3" id="KW-1185">Reference proteome</keyword>
<reference evidence="3" key="1">
    <citation type="journal article" date="2019" name="Int. J. Syst. Evol. Microbiol.">
        <title>The Global Catalogue of Microorganisms (GCM) 10K type strain sequencing project: providing services to taxonomists for standard genome sequencing and annotation.</title>
        <authorList>
            <consortium name="The Broad Institute Genomics Platform"/>
            <consortium name="The Broad Institute Genome Sequencing Center for Infectious Disease"/>
            <person name="Wu L."/>
            <person name="Ma J."/>
        </authorList>
    </citation>
    <scope>NUCLEOTIDE SEQUENCE [LARGE SCALE GENOMIC DNA]</scope>
    <source>
        <strain evidence="3">JCM 13378</strain>
    </source>
</reference>
<proteinExistence type="predicted"/>
<dbReference type="Pfam" id="PF00483">
    <property type="entry name" value="NTP_transferase"/>
    <property type="match status" value="1"/>
</dbReference>
<gene>
    <name evidence="2" type="ORF">GCM10009092_33900</name>
</gene>
<dbReference type="Proteomes" id="UP001501757">
    <property type="component" value="Unassembled WGS sequence"/>
</dbReference>
<dbReference type="InterPro" id="IPR005835">
    <property type="entry name" value="NTP_transferase_dom"/>
</dbReference>
<organism evidence="2 3">
    <name type="scientific">Bowmanella denitrificans</name>
    <dbReference type="NCBI Taxonomy" id="366582"/>
    <lineage>
        <taxon>Bacteria</taxon>
        <taxon>Pseudomonadati</taxon>
        <taxon>Pseudomonadota</taxon>
        <taxon>Gammaproteobacteria</taxon>
        <taxon>Alteromonadales</taxon>
        <taxon>Alteromonadaceae</taxon>
        <taxon>Bowmanella</taxon>
    </lineage>
</organism>
<dbReference type="RefSeq" id="WP_343846502.1">
    <property type="nucleotide sequence ID" value="NZ_BAAAEI010000021.1"/>
</dbReference>
<feature type="domain" description="Nucleotidyl transferase" evidence="1">
    <location>
        <begin position="14"/>
        <end position="232"/>
    </location>
</feature>
<dbReference type="PANTHER" id="PTHR22572">
    <property type="entry name" value="SUGAR-1-PHOSPHATE GUANYL TRANSFERASE"/>
    <property type="match status" value="1"/>
</dbReference>
<dbReference type="InterPro" id="IPR050486">
    <property type="entry name" value="Mannose-1P_guanyltransferase"/>
</dbReference>
<dbReference type="SUPFAM" id="SSF53448">
    <property type="entry name" value="Nucleotide-diphospho-sugar transferases"/>
    <property type="match status" value="1"/>
</dbReference>
<protein>
    <submittedName>
        <fullName evidence="2">Nucleotidyltransferase family protein</fullName>
    </submittedName>
</protein>
<dbReference type="Gene3D" id="3.90.550.10">
    <property type="entry name" value="Spore Coat Polysaccharide Biosynthesis Protein SpsA, Chain A"/>
    <property type="match status" value="1"/>
</dbReference>
<sequence>MSLDNLSKQLPPLLVLAGGLGTRLQSMVNEVPKPLAPVCGKPFMTYLIENWIAQGVRSFIFLLHHKAAIFEQYIASAAMTELLSHCSVTCVREPKLLGTGGAVANAIRLLKLNGDVLITNADTWLDRGFDQFPQDDRNYIGGVNIQDASRFGTLALIGERVTAFREKQGGQVSGWINAGIYRLKTETFLGKGDGQFSIEHDVLPQLAARGELSCVKLDGDFIDIGVPQDYLRFCNWIALERLCKL</sequence>
<dbReference type="EMBL" id="BAAAEI010000021">
    <property type="protein sequence ID" value="GAA0366777.1"/>
    <property type="molecule type" value="Genomic_DNA"/>
</dbReference>
<comment type="caution">
    <text evidence="2">The sequence shown here is derived from an EMBL/GenBank/DDBJ whole genome shotgun (WGS) entry which is preliminary data.</text>
</comment>
<dbReference type="InterPro" id="IPR029044">
    <property type="entry name" value="Nucleotide-diphossugar_trans"/>
</dbReference>
<evidence type="ECO:0000313" key="2">
    <source>
        <dbReference type="EMBL" id="GAA0366777.1"/>
    </source>
</evidence>
<evidence type="ECO:0000259" key="1">
    <source>
        <dbReference type="Pfam" id="PF00483"/>
    </source>
</evidence>
<accession>A0ABP3HEZ4</accession>